<sequence length="84" mass="9760">MAAVYICFPLSAFGFPLCEGFPAQPMGVFFYDLLSAFLNRALRRDQTIQFTFQTQCWPLLLEENISPLLKFEYFYYPKGLNTAQ</sequence>
<evidence type="ECO:0008006" key="3">
    <source>
        <dbReference type="Google" id="ProtNLM"/>
    </source>
</evidence>
<reference evidence="1 2" key="1">
    <citation type="submission" date="2021-06" db="EMBL/GenBank/DDBJ databases">
        <title>Caerostris extrusa draft genome.</title>
        <authorList>
            <person name="Kono N."/>
            <person name="Arakawa K."/>
        </authorList>
    </citation>
    <scope>NUCLEOTIDE SEQUENCE [LARGE SCALE GENOMIC DNA]</scope>
</reference>
<dbReference type="Proteomes" id="UP001054945">
    <property type="component" value="Unassembled WGS sequence"/>
</dbReference>
<evidence type="ECO:0000313" key="2">
    <source>
        <dbReference type="Proteomes" id="UP001054945"/>
    </source>
</evidence>
<dbReference type="AlphaFoldDB" id="A0AAV4P453"/>
<name>A0AAV4P453_CAEEX</name>
<accession>A0AAV4P453</accession>
<proteinExistence type="predicted"/>
<gene>
    <name evidence="1" type="ORF">CEXT_392131</name>
</gene>
<protein>
    <recommendedName>
        <fullName evidence="3">Secreted protein</fullName>
    </recommendedName>
</protein>
<organism evidence="1 2">
    <name type="scientific">Caerostris extrusa</name>
    <name type="common">Bark spider</name>
    <name type="synonym">Caerostris bankana</name>
    <dbReference type="NCBI Taxonomy" id="172846"/>
    <lineage>
        <taxon>Eukaryota</taxon>
        <taxon>Metazoa</taxon>
        <taxon>Ecdysozoa</taxon>
        <taxon>Arthropoda</taxon>
        <taxon>Chelicerata</taxon>
        <taxon>Arachnida</taxon>
        <taxon>Araneae</taxon>
        <taxon>Araneomorphae</taxon>
        <taxon>Entelegynae</taxon>
        <taxon>Araneoidea</taxon>
        <taxon>Araneidae</taxon>
        <taxon>Caerostris</taxon>
    </lineage>
</organism>
<keyword evidence="2" id="KW-1185">Reference proteome</keyword>
<dbReference type="EMBL" id="BPLR01021467">
    <property type="protein sequence ID" value="GIX89982.1"/>
    <property type="molecule type" value="Genomic_DNA"/>
</dbReference>
<comment type="caution">
    <text evidence="1">The sequence shown here is derived from an EMBL/GenBank/DDBJ whole genome shotgun (WGS) entry which is preliminary data.</text>
</comment>
<evidence type="ECO:0000313" key="1">
    <source>
        <dbReference type="EMBL" id="GIX89982.1"/>
    </source>
</evidence>